<keyword evidence="4 9" id="KW-0812">Transmembrane</keyword>
<evidence type="ECO:0000256" key="9">
    <source>
        <dbReference type="HAMAP-Rule" id="MF_01942"/>
    </source>
</evidence>
<dbReference type="PANTHER" id="PTHR30606:SF9">
    <property type="entry name" value="LIPID A BIOSYNTHESIS LAUROYLTRANSFERASE"/>
    <property type="match status" value="1"/>
</dbReference>
<dbReference type="RefSeq" id="WP_289363922.1">
    <property type="nucleotide sequence ID" value="NZ_JAUCBP010000002.1"/>
</dbReference>
<comment type="similarity">
    <text evidence="9">Belongs to the LpxL/LpxM/LpxP family.</text>
</comment>
<evidence type="ECO:0000313" key="11">
    <source>
        <dbReference type="Proteomes" id="UP001234343"/>
    </source>
</evidence>
<evidence type="ECO:0000256" key="7">
    <source>
        <dbReference type="ARBA" id="ARBA00023136"/>
    </source>
</evidence>
<organism evidence="10 11">
    <name type="scientific">Alteromonas arenosi</name>
    <dbReference type="NCBI Taxonomy" id="3055817"/>
    <lineage>
        <taxon>Bacteria</taxon>
        <taxon>Pseudomonadati</taxon>
        <taxon>Pseudomonadota</taxon>
        <taxon>Gammaproteobacteria</taxon>
        <taxon>Alteromonadales</taxon>
        <taxon>Alteromonadaceae</taxon>
        <taxon>Alteromonas/Salinimonas group</taxon>
        <taxon>Alteromonas</taxon>
    </lineage>
</organism>
<sequence>MVSKIQAPAFSWRFFLPQFWPIWIGIIILYTLSWLPLVVLRQLAKGLAWLLTKLAKKRVSVARQNLRLTYPDMSDKDVEHLLKQNLNCAGMAIFETALGWWAPAWRIKKLGVVEGYEHVEAVLQQGKGVFGLALHNMNLEIACRIIGYTHPSIAFYRKHDNPLMDYMQYRGRNRSNKYMIHKRNSKALIQALDEGELCLYLPDQDYGRAQSIFVPFGGVAKTATTTATLMFARRANCVPLLITSQYTKSGYVVKIYPPMPEFADKGDVEALTELNQHILDLVAEQPESYLWMHKRFKSRPDDSDPSLYQ</sequence>
<dbReference type="Pfam" id="PF03279">
    <property type="entry name" value="Lip_A_acyltrans"/>
    <property type="match status" value="1"/>
</dbReference>
<keyword evidence="8 9" id="KW-0012">Acyltransferase</keyword>
<comment type="subcellular location">
    <subcellularLocation>
        <location evidence="9">Cell inner membrane</location>
        <topology evidence="9">Single-pass membrane protein</topology>
    </subcellularLocation>
</comment>
<feature type="transmembrane region" description="Helical" evidence="9">
    <location>
        <begin position="20"/>
        <end position="40"/>
    </location>
</feature>
<dbReference type="InterPro" id="IPR011920">
    <property type="entry name" value="Lipid_A_LpxL_LpxP"/>
</dbReference>
<proteinExistence type="inferred from homology"/>
<dbReference type="InterPro" id="IPR004960">
    <property type="entry name" value="LipA_acyltrans"/>
</dbReference>
<keyword evidence="3 9" id="KW-0808">Transferase</keyword>
<keyword evidence="6 9" id="KW-1133">Transmembrane helix</keyword>
<reference evidence="10 11" key="1">
    <citation type="submission" date="2023-06" db="EMBL/GenBank/DDBJ databases">
        <title>Alteromonas sp. ASW11-36 isolated from intertidal sand.</title>
        <authorList>
            <person name="Li Y."/>
        </authorList>
    </citation>
    <scope>NUCLEOTIDE SEQUENCE [LARGE SCALE GENOMIC DNA]</scope>
    <source>
        <strain evidence="10 11">ASW11-36</strain>
    </source>
</reference>
<keyword evidence="11" id="KW-1185">Reference proteome</keyword>
<comment type="caution">
    <text evidence="10">The sequence shown here is derived from an EMBL/GenBank/DDBJ whole genome shotgun (WGS) entry which is preliminary data.</text>
</comment>
<evidence type="ECO:0000256" key="3">
    <source>
        <dbReference type="ARBA" id="ARBA00022679"/>
    </source>
</evidence>
<evidence type="ECO:0000256" key="5">
    <source>
        <dbReference type="ARBA" id="ARBA00022985"/>
    </source>
</evidence>
<gene>
    <name evidence="9 10" type="primary">lpxL</name>
    <name evidence="10" type="ORF">QTP81_03190</name>
</gene>
<comment type="catalytic activity">
    <reaction evidence="9">
        <text>an alpha-Kdo-(2-&gt;4)-alpha-Kdo-(2-&gt;6)-lipid IVA + a fatty acyl-[ACP] = an alpha-Kdo-(2-&gt;4)-alpha-Kdo-(2-&gt;6)-(acyl)-lipid IVA + holo-[ACP]</text>
        <dbReference type="Rhea" id="RHEA:69396"/>
        <dbReference type="Rhea" id="RHEA-COMP:9685"/>
        <dbReference type="Rhea" id="RHEA-COMP:14125"/>
        <dbReference type="ChEBI" id="CHEBI:64479"/>
        <dbReference type="ChEBI" id="CHEBI:138651"/>
        <dbReference type="ChEBI" id="CHEBI:176429"/>
        <dbReference type="ChEBI" id="CHEBI:176430"/>
        <dbReference type="EC" id="2.3.1.241"/>
    </reaction>
</comment>
<keyword evidence="7 9" id="KW-0472">Membrane</keyword>
<dbReference type="PANTHER" id="PTHR30606">
    <property type="entry name" value="LIPID A BIOSYNTHESIS LAUROYL ACYLTRANSFERASE"/>
    <property type="match status" value="1"/>
</dbReference>
<dbReference type="EC" id="2.3.1.241" evidence="9"/>
<dbReference type="Proteomes" id="UP001234343">
    <property type="component" value="Unassembled WGS sequence"/>
</dbReference>
<dbReference type="CDD" id="cd07984">
    <property type="entry name" value="LPLAT_LABLAT-like"/>
    <property type="match status" value="1"/>
</dbReference>
<keyword evidence="1 9" id="KW-1003">Cell membrane</keyword>
<dbReference type="HAMAP" id="MF_01942">
    <property type="entry name" value="Lipid_A_LpxL_LpxP"/>
    <property type="match status" value="1"/>
</dbReference>
<protein>
    <recommendedName>
        <fullName evidence="9">Lipid A biosynthesis acyltransferase</fullName>
        <ecNumber evidence="9">2.3.1.241</ecNumber>
    </recommendedName>
    <alternativeName>
        <fullName evidence="9">Kdo(2)-lipid IV(A) acyltransferase</fullName>
    </alternativeName>
</protein>
<evidence type="ECO:0000256" key="6">
    <source>
        <dbReference type="ARBA" id="ARBA00022989"/>
    </source>
</evidence>
<evidence type="ECO:0000313" key="10">
    <source>
        <dbReference type="EMBL" id="MDM7859611.1"/>
    </source>
</evidence>
<comment type="function">
    <text evidence="9">Catalyzes the transfer of an acyl chain from an acyl-[acyl-carrier-protein] (ACP) to a Kdo(2)-lipid IV(A) to form a Kdo(2)-(acyl)-lipid IV(A).</text>
</comment>
<comment type="pathway">
    <text evidence="9">Bacterial outer membrane biogenesis; lipopolysaccharide biosynthesis.</text>
</comment>
<dbReference type="NCBIfam" id="TIGR02207">
    <property type="entry name" value="lipid_A_htrB"/>
    <property type="match status" value="1"/>
</dbReference>
<evidence type="ECO:0000256" key="1">
    <source>
        <dbReference type="ARBA" id="ARBA00022475"/>
    </source>
</evidence>
<evidence type="ECO:0000256" key="8">
    <source>
        <dbReference type="ARBA" id="ARBA00023315"/>
    </source>
</evidence>
<dbReference type="EMBL" id="JAUCBP010000002">
    <property type="protein sequence ID" value="MDM7859611.1"/>
    <property type="molecule type" value="Genomic_DNA"/>
</dbReference>
<evidence type="ECO:0000256" key="2">
    <source>
        <dbReference type="ARBA" id="ARBA00022519"/>
    </source>
</evidence>
<keyword evidence="2 9" id="KW-0997">Cell inner membrane</keyword>
<dbReference type="GO" id="GO:0016746">
    <property type="term" value="F:acyltransferase activity"/>
    <property type="evidence" value="ECO:0007669"/>
    <property type="project" value="UniProtKB-KW"/>
</dbReference>
<evidence type="ECO:0000256" key="4">
    <source>
        <dbReference type="ARBA" id="ARBA00022692"/>
    </source>
</evidence>
<keyword evidence="5 9" id="KW-0448">Lipopolysaccharide biosynthesis</keyword>
<accession>A0ABT7STV5</accession>
<dbReference type="PIRSF" id="PIRSF026649">
    <property type="entry name" value="MsbB"/>
    <property type="match status" value="1"/>
</dbReference>
<comment type="pathway">
    <text evidence="9">Glycolipid biosynthesis; KDO(2)-lipid A biosynthesis; KDO(2)-lipid A from CMP-3-deoxy-D-manno-octulosonate and lipid IV(A): step 3/4.</text>
</comment>
<name>A0ABT7STV5_9ALTE</name>
<feature type="short sequence motif" description="HXXXXD motif" evidence="9">
    <location>
        <begin position="135"/>
        <end position="140"/>
    </location>
</feature>